<dbReference type="OrthoDB" id="10586882at2759"/>
<dbReference type="Proteomes" id="UP000054282">
    <property type="component" value="Unassembled WGS sequence"/>
</dbReference>
<feature type="chain" id="PRO_5005573689" description="Rifin" evidence="2">
    <location>
        <begin position="22"/>
        <end position="317"/>
    </location>
</feature>
<keyword evidence="2" id="KW-0732">Signal</keyword>
<dbReference type="EMBL" id="DS016127">
    <property type="protein sequence ID" value="KOB85382.1"/>
    <property type="molecule type" value="Genomic_DNA"/>
</dbReference>
<keyword evidence="1" id="KW-1133">Transmembrane helix</keyword>
<evidence type="ECO:0008006" key="5">
    <source>
        <dbReference type="Google" id="ProtNLM"/>
    </source>
</evidence>
<dbReference type="VEuPathDB" id="PlasmoDB:PfDd2_040005700"/>
<protein>
    <recommendedName>
        <fullName evidence="5">Rifin</fullName>
    </recommendedName>
</protein>
<evidence type="ECO:0000256" key="1">
    <source>
        <dbReference type="SAM" id="Phobius"/>
    </source>
</evidence>
<evidence type="ECO:0000313" key="4">
    <source>
        <dbReference type="Proteomes" id="UP000054282"/>
    </source>
</evidence>
<name>A0A0L7LXQ7_PLAF4</name>
<evidence type="ECO:0000256" key="2">
    <source>
        <dbReference type="SAM" id="SignalP"/>
    </source>
</evidence>
<reference evidence="4" key="1">
    <citation type="submission" date="2006-09" db="EMBL/GenBank/DDBJ databases">
        <title>Annotation of Plasmodium falciparum Dd2.</title>
        <authorList>
            <consortium name="The Broad Institute Genome Sequencing Platform"/>
            <person name="Volkman S.K."/>
            <person name="Neafsey D.E."/>
            <person name="Dash A.P."/>
            <person name="Chitnis C.E."/>
            <person name="Hartl D.L."/>
            <person name="Young S.K."/>
            <person name="Zeng Q."/>
            <person name="Koehrsen M."/>
            <person name="Alvarado L."/>
            <person name="Berlin A."/>
            <person name="Borenstein D."/>
            <person name="Chapman S.B."/>
            <person name="Chen Z."/>
            <person name="Engels R."/>
            <person name="Freedman E."/>
            <person name="Gellesch M."/>
            <person name="Goldberg J."/>
            <person name="Griggs A."/>
            <person name="Gujja S."/>
            <person name="Heilman E.R."/>
            <person name="Heiman D.I."/>
            <person name="Howarth C."/>
            <person name="Jen D."/>
            <person name="Larson L."/>
            <person name="Mehta T."/>
            <person name="Neiman D."/>
            <person name="Park D."/>
            <person name="Pearson M."/>
            <person name="Roberts A."/>
            <person name="Saif S."/>
            <person name="Shea T."/>
            <person name="Shenoy N."/>
            <person name="Sisk P."/>
            <person name="Stolte C."/>
            <person name="Sykes S."/>
            <person name="Walk T."/>
            <person name="White J."/>
            <person name="Yandava C."/>
            <person name="Haas B."/>
            <person name="Henn M.R."/>
            <person name="Nusbaum C."/>
            <person name="Birren B."/>
        </authorList>
    </citation>
    <scope>NUCLEOTIDE SEQUENCE [LARGE SCALE GENOMIC DNA]</scope>
</reference>
<accession>A0A0L7LXQ7</accession>
<evidence type="ECO:0000313" key="3">
    <source>
        <dbReference type="EMBL" id="KOB85382.1"/>
    </source>
</evidence>
<dbReference type="KEGG" id="pfd:PFDG_00856"/>
<sequence>MKLHYTKILLFSLPLNILVTASSNAHSKNKPYITPRHTPNTTSRVLSECDINTSIYHNDPDMKSVKENFDRQTSQRFEEYNERMNRKRQKRKEQRDKNIQKIIHKDKMEKKLAEKIEKGCLMCACGLGSVAGSVGIIGPIAANVWTNAATASAVQKGINAGIKVAIEELEKILRLSEFKLIDWAAKINETNFLNPNRLLTIVNEVNNMCTESTDAGLTAFCRATTAIGQKSSMLDVQTISTMAANAARVAGEASKTAEKAEIALVNTTSTHLYNAIGYSVLAILIILFVIVIIYLILRYRRKKKMNKKLQYTKLLNQ</sequence>
<feature type="signal peptide" evidence="2">
    <location>
        <begin position="1"/>
        <end position="21"/>
    </location>
</feature>
<dbReference type="AlphaFoldDB" id="A0A0L7LXQ7"/>
<proteinExistence type="predicted"/>
<feature type="transmembrane region" description="Helical" evidence="1">
    <location>
        <begin position="275"/>
        <end position="297"/>
    </location>
</feature>
<dbReference type="Pfam" id="PF02009">
    <property type="entry name" value="RIFIN"/>
    <property type="match status" value="1"/>
</dbReference>
<keyword evidence="1" id="KW-0472">Membrane</keyword>
<reference evidence="4" key="2">
    <citation type="submission" date="2006-09" db="EMBL/GenBank/DDBJ databases">
        <title>The genome sequence of Plasmodium falciparum Dd2.</title>
        <authorList>
            <consortium name="The Broad Institute Genome Sequencing Platform"/>
            <person name="Birren B."/>
            <person name="Lander E."/>
            <person name="Galagan J."/>
            <person name="Nusbaum C."/>
            <person name="Devon K."/>
            <person name="Henn M."/>
            <person name="Jaffe D."/>
            <person name="Butler J."/>
            <person name="Alvarez P."/>
            <person name="Gnerre S."/>
            <person name="Grabherr M."/>
            <person name="Kleber M."/>
            <person name="Mauceli E."/>
            <person name="Brockman W."/>
            <person name="MacCallum I.A."/>
            <person name="Rounsley S."/>
            <person name="Young S."/>
            <person name="LaButti K."/>
            <person name="Pushparaj V."/>
            <person name="DeCaprio D."/>
            <person name="Crawford M."/>
            <person name="Koehrsen M."/>
            <person name="Engels R."/>
            <person name="Montgomery P."/>
            <person name="Pearson M."/>
            <person name="Howarth C."/>
            <person name="Larson L."/>
            <person name="Luoma S."/>
            <person name="White J."/>
            <person name="Kodira C."/>
            <person name="Zeng Q."/>
            <person name="O'Leary S."/>
            <person name="Yandava C."/>
            <person name="Alvarado L."/>
            <person name="Wirth D."/>
            <person name="Volkman S."/>
            <person name="Hartl D."/>
        </authorList>
    </citation>
    <scope>NUCLEOTIDE SEQUENCE [LARGE SCALE GENOMIC DNA]</scope>
</reference>
<dbReference type="NCBIfam" id="TIGR01477">
    <property type="entry name" value="RIFIN"/>
    <property type="match status" value="1"/>
</dbReference>
<organism evidence="3 4">
    <name type="scientific">Plasmodium falciparum (isolate Dd2)</name>
    <dbReference type="NCBI Taxonomy" id="57267"/>
    <lineage>
        <taxon>Eukaryota</taxon>
        <taxon>Sar</taxon>
        <taxon>Alveolata</taxon>
        <taxon>Apicomplexa</taxon>
        <taxon>Aconoidasida</taxon>
        <taxon>Haemosporida</taxon>
        <taxon>Plasmodiidae</taxon>
        <taxon>Plasmodium</taxon>
        <taxon>Plasmodium (Laverania)</taxon>
    </lineage>
</organism>
<gene>
    <name evidence="3" type="ORF">PFDG_00856</name>
</gene>
<dbReference type="InterPro" id="IPR006373">
    <property type="entry name" value="VSA_Rifin"/>
</dbReference>
<keyword evidence="1" id="KW-0812">Transmembrane</keyword>